<keyword evidence="2" id="KW-1185">Reference proteome</keyword>
<reference evidence="1 2" key="1">
    <citation type="journal article" date="2018" name="Biodegradation">
        <title>1,4-Dioxane degradation characteristics of Rhodococcus aetherivorans JCM 14343.</title>
        <authorList>
            <person name="Inoue D."/>
            <person name="Tsunoda T."/>
            <person name="Yamamoto N."/>
            <person name="Ike M."/>
            <person name="Sei K."/>
        </authorList>
    </citation>
    <scope>NUCLEOTIDE SEQUENCE [LARGE SCALE GENOMIC DNA]</scope>
    <source>
        <strain evidence="1 2">JCM 14343</strain>
    </source>
</reference>
<gene>
    <name evidence="1" type="ORF">RAJCM14343_5252</name>
</gene>
<dbReference type="RefSeq" id="WP_255326767.1">
    <property type="nucleotide sequence ID" value="NZ_BAAAYP010000044.1"/>
</dbReference>
<evidence type="ECO:0000313" key="2">
    <source>
        <dbReference type="Proteomes" id="UP000325466"/>
    </source>
</evidence>
<name>A0ABQ0YU38_9NOCA</name>
<protein>
    <submittedName>
        <fullName evidence="1">Uncharacterized protein</fullName>
    </submittedName>
</protein>
<sequence>MGLTTTPLTEQVIARIRACVADPAHAAALATLLFTGTYRG</sequence>
<organism evidence="1 2">
    <name type="scientific">Rhodococcus aetherivorans</name>
    <dbReference type="NCBI Taxonomy" id="191292"/>
    <lineage>
        <taxon>Bacteria</taxon>
        <taxon>Bacillati</taxon>
        <taxon>Actinomycetota</taxon>
        <taxon>Actinomycetes</taxon>
        <taxon>Mycobacteriales</taxon>
        <taxon>Nocardiaceae</taxon>
        <taxon>Rhodococcus</taxon>
    </lineage>
</organism>
<proteinExistence type="predicted"/>
<dbReference type="EMBL" id="BLAH01000143">
    <property type="protein sequence ID" value="GES39974.1"/>
    <property type="molecule type" value="Genomic_DNA"/>
</dbReference>
<evidence type="ECO:0000313" key="1">
    <source>
        <dbReference type="EMBL" id="GES39974.1"/>
    </source>
</evidence>
<comment type="caution">
    <text evidence="1">The sequence shown here is derived from an EMBL/GenBank/DDBJ whole genome shotgun (WGS) entry which is preliminary data.</text>
</comment>
<dbReference type="Proteomes" id="UP000325466">
    <property type="component" value="Unassembled WGS sequence"/>
</dbReference>
<accession>A0ABQ0YU38</accession>